<comment type="catalytic activity">
    <reaction evidence="12">
        <text>Preferential cleavage: (Ac)2-L-Lys-D-Ala-|-D-Ala. Also transpeptidation of peptidyl-alanyl moieties that are N-acyl substituents of D-alanine.</text>
        <dbReference type="EC" id="3.4.16.4"/>
    </reaction>
</comment>
<feature type="signal peptide" evidence="16">
    <location>
        <begin position="1"/>
        <end position="26"/>
    </location>
</feature>
<accession>A0A928KR02</accession>
<evidence type="ECO:0000256" key="1">
    <source>
        <dbReference type="ARBA" id="ARBA00003217"/>
    </source>
</evidence>
<sequence length="385" mass="41827">MSLLKRFFAALTASVLMIPLFSAVSAQEQAKTGTPEISAKAAVLIDADSGKVLFARQESLRLPMASTTKIMTALLALEQAEVKDPVVTVTDEMVRVEGSSMGLMPGNKLRLSDLAVGMMMVSGNDAANTVAIAMAGNATKFAELMNARAQEIGMKNTHFVTPSGLDSEQHYSTAYDMALLGIEAMNNSRFAGIVSQKQMTVKFINPEQTIRYGNHNRLLSLYPDSIGIKTGFTKKAGRCLVSAARRDGVRLVAVTLNAPNDWDDHIKLYDYGFAKLHLFTPDTAALRYELPIVGGTADAVSVIPGSADGVSLTDDEIARLARVVELPHFVYAPVREGEMVGSVGYWLDGKRIVEVPLLAEQAVDRLQPEKTRMEKIWDKIKSIFG</sequence>
<evidence type="ECO:0000256" key="2">
    <source>
        <dbReference type="ARBA" id="ARBA00004752"/>
    </source>
</evidence>
<evidence type="ECO:0000313" key="19">
    <source>
        <dbReference type="Proteomes" id="UP000754750"/>
    </source>
</evidence>
<evidence type="ECO:0000256" key="11">
    <source>
        <dbReference type="ARBA" id="ARBA00023316"/>
    </source>
</evidence>
<protein>
    <recommendedName>
        <fullName evidence="4">serine-type D-Ala-D-Ala carboxypeptidase</fullName>
        <ecNumber evidence="4">3.4.16.4</ecNumber>
    </recommendedName>
</protein>
<feature type="chain" id="PRO_5037021206" description="serine-type D-Ala-D-Ala carboxypeptidase" evidence="16">
    <location>
        <begin position="27"/>
        <end position="385"/>
    </location>
</feature>
<evidence type="ECO:0000256" key="14">
    <source>
        <dbReference type="PIRSR" id="PIRSR618044-2"/>
    </source>
</evidence>
<reference evidence="18" key="1">
    <citation type="submission" date="2019-04" db="EMBL/GenBank/DDBJ databases">
        <title>Evolution of Biomass-Degrading Anaerobic Consortia Revealed by Metagenomics.</title>
        <authorList>
            <person name="Peng X."/>
        </authorList>
    </citation>
    <scope>NUCLEOTIDE SEQUENCE</scope>
    <source>
        <strain evidence="18">SIG551</strain>
    </source>
</reference>
<organism evidence="18 19">
    <name type="scientific">Faecalispora sporosphaeroides</name>
    <dbReference type="NCBI Taxonomy" id="1549"/>
    <lineage>
        <taxon>Bacteria</taxon>
        <taxon>Bacillati</taxon>
        <taxon>Bacillota</taxon>
        <taxon>Clostridia</taxon>
        <taxon>Eubacteriales</taxon>
        <taxon>Oscillospiraceae</taxon>
        <taxon>Faecalispora</taxon>
    </lineage>
</organism>
<evidence type="ECO:0000256" key="6">
    <source>
        <dbReference type="ARBA" id="ARBA00022670"/>
    </source>
</evidence>
<comment type="function">
    <text evidence="1">Removes C-terminal D-alanyl residues from sugar-peptide cell wall precursors.</text>
</comment>
<dbReference type="RefSeq" id="WP_326840127.1">
    <property type="nucleotide sequence ID" value="NZ_JBKWRC010000001.1"/>
</dbReference>
<keyword evidence="5 18" id="KW-0121">Carboxypeptidase</keyword>
<dbReference type="EMBL" id="SVNY01000002">
    <property type="protein sequence ID" value="MBE6832970.1"/>
    <property type="molecule type" value="Genomic_DNA"/>
</dbReference>
<dbReference type="InterPro" id="IPR012907">
    <property type="entry name" value="Peptidase_S11_C"/>
</dbReference>
<proteinExistence type="inferred from homology"/>
<evidence type="ECO:0000256" key="4">
    <source>
        <dbReference type="ARBA" id="ARBA00012448"/>
    </source>
</evidence>
<dbReference type="Pfam" id="PF07943">
    <property type="entry name" value="PBP5_C"/>
    <property type="match status" value="1"/>
</dbReference>
<dbReference type="InterPro" id="IPR001967">
    <property type="entry name" value="Peptidase_S11_N"/>
</dbReference>
<keyword evidence="11" id="KW-0961">Cell wall biogenesis/degradation</keyword>
<evidence type="ECO:0000256" key="8">
    <source>
        <dbReference type="ARBA" id="ARBA00022801"/>
    </source>
</evidence>
<evidence type="ECO:0000256" key="7">
    <source>
        <dbReference type="ARBA" id="ARBA00022729"/>
    </source>
</evidence>
<dbReference type="Gene3D" id="3.40.710.10">
    <property type="entry name" value="DD-peptidase/beta-lactamase superfamily"/>
    <property type="match status" value="1"/>
</dbReference>
<evidence type="ECO:0000256" key="9">
    <source>
        <dbReference type="ARBA" id="ARBA00022960"/>
    </source>
</evidence>
<evidence type="ECO:0000313" key="18">
    <source>
        <dbReference type="EMBL" id="MBE6832970.1"/>
    </source>
</evidence>
<comment type="caution">
    <text evidence="18">The sequence shown here is derived from an EMBL/GenBank/DDBJ whole genome shotgun (WGS) entry which is preliminary data.</text>
</comment>
<dbReference type="InterPro" id="IPR015956">
    <property type="entry name" value="Peniciliin-bd_prot_C_sf"/>
</dbReference>
<feature type="domain" description="Peptidase S11 D-Ala-D-Ala carboxypeptidase A C-terminal" evidence="17">
    <location>
        <begin position="273"/>
        <end position="365"/>
    </location>
</feature>
<dbReference type="SMART" id="SM00936">
    <property type="entry name" value="PBP5_C"/>
    <property type="match status" value="1"/>
</dbReference>
<dbReference type="Gene3D" id="2.60.410.10">
    <property type="entry name" value="D-Ala-D-Ala carboxypeptidase, C-terminal domain"/>
    <property type="match status" value="1"/>
</dbReference>
<feature type="binding site" evidence="14">
    <location>
        <position position="229"/>
    </location>
    <ligand>
        <name>substrate</name>
    </ligand>
</feature>
<dbReference type="SUPFAM" id="SSF69189">
    <property type="entry name" value="Penicillin-binding protein associated domain"/>
    <property type="match status" value="1"/>
</dbReference>
<feature type="active site" description="Proton acceptor" evidence="13">
    <location>
        <position position="69"/>
    </location>
</feature>
<evidence type="ECO:0000256" key="5">
    <source>
        <dbReference type="ARBA" id="ARBA00022645"/>
    </source>
</evidence>
<dbReference type="InterPro" id="IPR037167">
    <property type="entry name" value="Peptidase_S11_C_sf"/>
</dbReference>
<dbReference type="Pfam" id="PF00768">
    <property type="entry name" value="Peptidase_S11"/>
    <property type="match status" value="1"/>
</dbReference>
<dbReference type="InterPro" id="IPR012338">
    <property type="entry name" value="Beta-lactam/transpept-like"/>
</dbReference>
<feature type="active site" evidence="13">
    <location>
        <position position="122"/>
    </location>
</feature>
<evidence type="ECO:0000256" key="13">
    <source>
        <dbReference type="PIRSR" id="PIRSR618044-1"/>
    </source>
</evidence>
<evidence type="ECO:0000256" key="3">
    <source>
        <dbReference type="ARBA" id="ARBA00007164"/>
    </source>
</evidence>
<comment type="pathway">
    <text evidence="2">Cell wall biogenesis; peptidoglycan biosynthesis.</text>
</comment>
<dbReference type="GO" id="GO:0008360">
    <property type="term" value="P:regulation of cell shape"/>
    <property type="evidence" value="ECO:0007669"/>
    <property type="project" value="UniProtKB-KW"/>
</dbReference>
<dbReference type="GO" id="GO:0071555">
    <property type="term" value="P:cell wall organization"/>
    <property type="evidence" value="ECO:0007669"/>
    <property type="project" value="UniProtKB-KW"/>
</dbReference>
<dbReference type="GO" id="GO:0009002">
    <property type="term" value="F:serine-type D-Ala-D-Ala carboxypeptidase activity"/>
    <property type="evidence" value="ECO:0007669"/>
    <property type="project" value="UniProtKB-EC"/>
</dbReference>
<comment type="similarity">
    <text evidence="3 15">Belongs to the peptidase S11 family.</text>
</comment>
<dbReference type="PANTHER" id="PTHR21581:SF33">
    <property type="entry name" value="D-ALANYL-D-ALANINE CARBOXYPEPTIDASE DACB"/>
    <property type="match status" value="1"/>
</dbReference>
<dbReference type="InterPro" id="IPR018044">
    <property type="entry name" value="Peptidase_S11"/>
</dbReference>
<evidence type="ECO:0000256" key="12">
    <source>
        <dbReference type="ARBA" id="ARBA00034000"/>
    </source>
</evidence>
<keyword evidence="10" id="KW-0573">Peptidoglycan synthesis</keyword>
<name>A0A928KR02_9FIRM</name>
<feature type="active site" description="Acyl-ester intermediate" evidence="13">
    <location>
        <position position="66"/>
    </location>
</feature>
<keyword evidence="8" id="KW-0378">Hydrolase</keyword>
<dbReference type="GO" id="GO:0006508">
    <property type="term" value="P:proteolysis"/>
    <property type="evidence" value="ECO:0007669"/>
    <property type="project" value="UniProtKB-KW"/>
</dbReference>
<evidence type="ECO:0000259" key="17">
    <source>
        <dbReference type="SMART" id="SM00936"/>
    </source>
</evidence>
<gene>
    <name evidence="18" type="ORF">E7512_05215</name>
</gene>
<dbReference type="GO" id="GO:0009252">
    <property type="term" value="P:peptidoglycan biosynthetic process"/>
    <property type="evidence" value="ECO:0007669"/>
    <property type="project" value="UniProtKB-KW"/>
</dbReference>
<evidence type="ECO:0000256" key="15">
    <source>
        <dbReference type="RuleBase" id="RU004016"/>
    </source>
</evidence>
<dbReference type="AlphaFoldDB" id="A0A928KR02"/>
<keyword evidence="6" id="KW-0645">Protease</keyword>
<keyword evidence="7 16" id="KW-0732">Signal</keyword>
<dbReference type="Proteomes" id="UP000754750">
    <property type="component" value="Unassembled WGS sequence"/>
</dbReference>
<dbReference type="PANTHER" id="PTHR21581">
    <property type="entry name" value="D-ALANYL-D-ALANINE CARBOXYPEPTIDASE"/>
    <property type="match status" value="1"/>
</dbReference>
<keyword evidence="9" id="KW-0133">Cell shape</keyword>
<dbReference type="SUPFAM" id="SSF56601">
    <property type="entry name" value="beta-lactamase/transpeptidase-like"/>
    <property type="match status" value="1"/>
</dbReference>
<dbReference type="PRINTS" id="PR00725">
    <property type="entry name" value="DADACBPTASE1"/>
</dbReference>
<evidence type="ECO:0000256" key="10">
    <source>
        <dbReference type="ARBA" id="ARBA00022984"/>
    </source>
</evidence>
<evidence type="ECO:0000256" key="16">
    <source>
        <dbReference type="SAM" id="SignalP"/>
    </source>
</evidence>
<dbReference type="EC" id="3.4.16.4" evidence="4"/>